<dbReference type="Proteomes" id="UP000011708">
    <property type="component" value="Chromosome"/>
</dbReference>
<evidence type="ECO:0000313" key="1">
    <source>
        <dbReference type="EMBL" id="EMB29323.1"/>
    </source>
</evidence>
<protein>
    <submittedName>
        <fullName evidence="1">Uncharacterized protein</fullName>
    </submittedName>
</protein>
<name>M2C6Q2_TREDN</name>
<accession>M2C6Q2</accession>
<dbReference type="EMBL" id="AGDW01000022">
    <property type="protein sequence ID" value="EMB29323.1"/>
    <property type="molecule type" value="Genomic_DNA"/>
</dbReference>
<reference evidence="1" key="1">
    <citation type="submission" date="2012-01" db="EMBL/GenBank/DDBJ databases">
        <title>The Genome Sequence of Treponema denticola H1-T.</title>
        <authorList>
            <consortium name="The Broad Institute Genome Sequencing Platform"/>
            <person name="Earl A."/>
            <person name="Ward D."/>
            <person name="Feldgarden M."/>
            <person name="Gevers D."/>
            <person name="Blanton J.M."/>
            <person name="Fenno C.J."/>
            <person name="Baranova O.V."/>
            <person name="Mathney J."/>
            <person name="Dewhirst F.E."/>
            <person name="Izard J."/>
            <person name="Young S.K."/>
            <person name="Zeng Q."/>
            <person name="Gargeya S."/>
            <person name="Fitzgerald M."/>
            <person name="Haas B."/>
            <person name="Abouelleil A."/>
            <person name="Alvarado L."/>
            <person name="Arachchi H.M."/>
            <person name="Berlin A."/>
            <person name="Chapman S.B."/>
            <person name="Gearin G."/>
            <person name="Goldberg J."/>
            <person name="Griggs A."/>
            <person name="Gujja S."/>
            <person name="Hansen M."/>
            <person name="Heiman D."/>
            <person name="Howarth C."/>
            <person name="Larimer J."/>
            <person name="Lui A."/>
            <person name="MacDonald P.J.P."/>
            <person name="McCowen C."/>
            <person name="Montmayeur A."/>
            <person name="Murphy C."/>
            <person name="Neiman D."/>
            <person name="Pearson M."/>
            <person name="Priest M."/>
            <person name="Roberts A."/>
            <person name="Saif S."/>
            <person name="Shea T."/>
            <person name="Sisk P."/>
            <person name="Stolte C."/>
            <person name="Sykes S."/>
            <person name="Wortman J."/>
            <person name="Nusbaum C."/>
            <person name="Birren B."/>
        </authorList>
    </citation>
    <scope>NUCLEOTIDE SEQUENCE [LARGE SCALE GENOMIC DNA]</scope>
    <source>
        <strain evidence="1">H1-T</strain>
    </source>
</reference>
<dbReference type="RefSeq" id="WP_002689498.1">
    <property type="nucleotide sequence ID" value="NZ_CM001794.1"/>
</dbReference>
<gene>
    <name evidence="1" type="ORF">HMPREF9725_02193</name>
</gene>
<organism evidence="1">
    <name type="scientific">Treponema denticola H1-T</name>
    <dbReference type="NCBI Taxonomy" id="999431"/>
    <lineage>
        <taxon>Bacteria</taxon>
        <taxon>Pseudomonadati</taxon>
        <taxon>Spirochaetota</taxon>
        <taxon>Spirochaetia</taxon>
        <taxon>Spirochaetales</taxon>
        <taxon>Treponemataceae</taxon>
        <taxon>Treponema</taxon>
    </lineage>
</organism>
<comment type="caution">
    <text evidence="1">The sequence shown here is derived from an EMBL/GenBank/DDBJ whole genome shotgun (WGS) entry which is preliminary data.</text>
</comment>
<dbReference type="HOGENOM" id="CLU_2358829_0_0_12"/>
<proteinExistence type="predicted"/>
<dbReference type="AlphaFoldDB" id="M2C6Q2"/>
<sequence>MMKNYEKSAALFTKVSDSAKNPLIKCLSTYFVVNVLQTYSQLTEEEIKAKALLLHSRINKNYTYESWKAYTESEKQEIHVMILTKIIDDVTSWLFF</sequence>
<dbReference type="PATRIC" id="fig|999431.4.peg.2268"/>